<comment type="caution">
    <text evidence="1">The sequence shown here is derived from an EMBL/GenBank/DDBJ whole genome shotgun (WGS) entry which is preliminary data.</text>
</comment>
<keyword evidence="2" id="KW-1185">Reference proteome</keyword>
<reference evidence="1 2" key="1">
    <citation type="submission" date="2024-01" db="EMBL/GenBank/DDBJ databases">
        <title>Genome assemblies of Stephania.</title>
        <authorList>
            <person name="Yang L."/>
        </authorList>
    </citation>
    <scope>NUCLEOTIDE SEQUENCE [LARGE SCALE GENOMIC DNA]</scope>
    <source>
        <strain evidence="1">JXDWG</strain>
        <tissue evidence="1">Leaf</tissue>
    </source>
</reference>
<evidence type="ECO:0000313" key="2">
    <source>
        <dbReference type="Proteomes" id="UP001419268"/>
    </source>
</evidence>
<dbReference type="EMBL" id="JBBNAG010000013">
    <property type="protein sequence ID" value="KAK9082905.1"/>
    <property type="molecule type" value="Genomic_DNA"/>
</dbReference>
<accession>A0AAP0HHJ3</accession>
<proteinExistence type="predicted"/>
<evidence type="ECO:0000313" key="1">
    <source>
        <dbReference type="EMBL" id="KAK9082905.1"/>
    </source>
</evidence>
<protein>
    <submittedName>
        <fullName evidence="1">Uncharacterized protein</fullName>
    </submittedName>
</protein>
<name>A0AAP0HHJ3_9MAGN</name>
<dbReference type="AlphaFoldDB" id="A0AAP0HHJ3"/>
<dbReference type="Proteomes" id="UP001419268">
    <property type="component" value="Unassembled WGS sequence"/>
</dbReference>
<sequence>MVQIRCGTNKMPMFCVVIRSDEERLALEEIREIGSAAEDLVLVDEENGVPSE</sequence>
<organism evidence="1 2">
    <name type="scientific">Stephania cephalantha</name>
    <dbReference type="NCBI Taxonomy" id="152367"/>
    <lineage>
        <taxon>Eukaryota</taxon>
        <taxon>Viridiplantae</taxon>
        <taxon>Streptophyta</taxon>
        <taxon>Embryophyta</taxon>
        <taxon>Tracheophyta</taxon>
        <taxon>Spermatophyta</taxon>
        <taxon>Magnoliopsida</taxon>
        <taxon>Ranunculales</taxon>
        <taxon>Menispermaceae</taxon>
        <taxon>Menispermoideae</taxon>
        <taxon>Cissampelideae</taxon>
        <taxon>Stephania</taxon>
    </lineage>
</organism>
<gene>
    <name evidence="1" type="ORF">Scep_029376</name>
</gene>